<dbReference type="PaxDb" id="2903-EOD10435"/>
<proteinExistence type="predicted"/>
<dbReference type="AlphaFoldDB" id="A0A0D3IGQ0"/>
<evidence type="ECO:0000313" key="3">
    <source>
        <dbReference type="Proteomes" id="UP000013827"/>
    </source>
</evidence>
<evidence type="ECO:0000256" key="1">
    <source>
        <dbReference type="SAM" id="MobiDB-lite"/>
    </source>
</evidence>
<reference evidence="3" key="1">
    <citation type="journal article" date="2013" name="Nature">
        <title>Pan genome of the phytoplankton Emiliania underpins its global distribution.</title>
        <authorList>
            <person name="Read B.A."/>
            <person name="Kegel J."/>
            <person name="Klute M.J."/>
            <person name="Kuo A."/>
            <person name="Lefebvre S.C."/>
            <person name="Maumus F."/>
            <person name="Mayer C."/>
            <person name="Miller J."/>
            <person name="Monier A."/>
            <person name="Salamov A."/>
            <person name="Young J."/>
            <person name="Aguilar M."/>
            <person name="Claverie J.M."/>
            <person name="Frickenhaus S."/>
            <person name="Gonzalez K."/>
            <person name="Herman E.K."/>
            <person name="Lin Y.C."/>
            <person name="Napier J."/>
            <person name="Ogata H."/>
            <person name="Sarno A.F."/>
            <person name="Shmutz J."/>
            <person name="Schroeder D."/>
            <person name="de Vargas C."/>
            <person name="Verret F."/>
            <person name="von Dassow P."/>
            <person name="Valentin K."/>
            <person name="Van de Peer Y."/>
            <person name="Wheeler G."/>
            <person name="Dacks J.B."/>
            <person name="Delwiche C.F."/>
            <person name="Dyhrman S.T."/>
            <person name="Glockner G."/>
            <person name="John U."/>
            <person name="Richards T."/>
            <person name="Worden A.Z."/>
            <person name="Zhang X."/>
            <person name="Grigoriev I.V."/>
            <person name="Allen A.E."/>
            <person name="Bidle K."/>
            <person name="Borodovsky M."/>
            <person name="Bowler C."/>
            <person name="Brownlee C."/>
            <person name="Cock J.M."/>
            <person name="Elias M."/>
            <person name="Gladyshev V.N."/>
            <person name="Groth M."/>
            <person name="Guda C."/>
            <person name="Hadaegh A."/>
            <person name="Iglesias-Rodriguez M.D."/>
            <person name="Jenkins J."/>
            <person name="Jones B.M."/>
            <person name="Lawson T."/>
            <person name="Leese F."/>
            <person name="Lindquist E."/>
            <person name="Lobanov A."/>
            <person name="Lomsadze A."/>
            <person name="Malik S.B."/>
            <person name="Marsh M.E."/>
            <person name="Mackinder L."/>
            <person name="Mock T."/>
            <person name="Mueller-Roeber B."/>
            <person name="Pagarete A."/>
            <person name="Parker M."/>
            <person name="Probert I."/>
            <person name="Quesneville H."/>
            <person name="Raines C."/>
            <person name="Rensing S.A."/>
            <person name="Riano-Pachon D.M."/>
            <person name="Richier S."/>
            <person name="Rokitta S."/>
            <person name="Shiraiwa Y."/>
            <person name="Soanes D.M."/>
            <person name="van der Giezen M."/>
            <person name="Wahlund T.M."/>
            <person name="Williams B."/>
            <person name="Wilson W."/>
            <person name="Wolfe G."/>
            <person name="Wurch L.L."/>
        </authorList>
    </citation>
    <scope>NUCLEOTIDE SEQUENCE</scope>
</reference>
<dbReference type="Proteomes" id="UP000013827">
    <property type="component" value="Unassembled WGS sequence"/>
</dbReference>
<name>A0A0D3IGQ0_EMIH1</name>
<organism evidence="2 3">
    <name type="scientific">Emiliania huxleyi (strain CCMP1516)</name>
    <dbReference type="NCBI Taxonomy" id="280463"/>
    <lineage>
        <taxon>Eukaryota</taxon>
        <taxon>Haptista</taxon>
        <taxon>Haptophyta</taxon>
        <taxon>Prymnesiophyceae</taxon>
        <taxon>Isochrysidales</taxon>
        <taxon>Noelaerhabdaceae</taxon>
        <taxon>Emiliania</taxon>
    </lineage>
</organism>
<dbReference type="EnsemblProtists" id="EOD10435">
    <property type="protein sequence ID" value="EOD10435"/>
    <property type="gene ID" value="EMIHUDRAFT_215637"/>
</dbReference>
<accession>A0A0D3IGQ0</accession>
<protein>
    <submittedName>
        <fullName evidence="2">Uncharacterized protein</fullName>
    </submittedName>
</protein>
<dbReference type="RefSeq" id="XP_005762864.1">
    <property type="nucleotide sequence ID" value="XM_005762807.1"/>
</dbReference>
<dbReference type="GeneID" id="17256681"/>
<dbReference type="KEGG" id="ehx:EMIHUDRAFT_215637"/>
<dbReference type="HOGENOM" id="CLU_2188949_0_0_1"/>
<evidence type="ECO:0000313" key="2">
    <source>
        <dbReference type="EnsemblProtists" id="EOD10435"/>
    </source>
</evidence>
<reference evidence="2" key="2">
    <citation type="submission" date="2024-10" db="UniProtKB">
        <authorList>
            <consortium name="EnsemblProtists"/>
        </authorList>
    </citation>
    <scope>IDENTIFICATION</scope>
</reference>
<feature type="region of interest" description="Disordered" evidence="1">
    <location>
        <begin position="90"/>
        <end position="109"/>
    </location>
</feature>
<sequence length="109" mass="10714">MGAFVACGNTLPRARETVLGVEGGDRGGRVGMWDPRTGTGTVEAVKGQYTDAEGKCRVEALLFEEFGAMSGDIVVGARMDAVCAAATVGTAGGASGMGGSKGKGAGGAQ</sequence>
<keyword evidence="3" id="KW-1185">Reference proteome</keyword>